<dbReference type="GO" id="GO:0019236">
    <property type="term" value="P:response to pheromone"/>
    <property type="evidence" value="ECO:0007669"/>
    <property type="project" value="UniProtKB-KW"/>
</dbReference>
<feature type="transmembrane region" description="Helical" evidence="11">
    <location>
        <begin position="235"/>
        <end position="254"/>
    </location>
</feature>
<dbReference type="AlphaFoldDB" id="A0A8J0UCR9"/>
<keyword evidence="4 11" id="KW-0589">Pheromone response</keyword>
<dbReference type="GO" id="GO:0005886">
    <property type="term" value="C:plasma membrane"/>
    <property type="evidence" value="ECO:0000318"/>
    <property type="project" value="GO_Central"/>
</dbReference>
<feature type="transmembrane region" description="Helical" evidence="11">
    <location>
        <begin position="266"/>
        <end position="284"/>
    </location>
</feature>
<keyword evidence="3 11" id="KW-1003">Cell membrane</keyword>
<reference evidence="14" key="1">
    <citation type="submission" date="2025-08" db="UniProtKB">
        <authorList>
            <consortium name="RefSeq"/>
        </authorList>
    </citation>
    <scope>IDENTIFICATION</scope>
    <source>
        <strain evidence="14">J_2021</strain>
        <tissue evidence="14">Erythrocytes</tissue>
    </source>
</reference>
<evidence type="ECO:0000256" key="11">
    <source>
        <dbReference type="RuleBase" id="RU364061"/>
    </source>
</evidence>
<feature type="transmembrane region" description="Helical" evidence="11">
    <location>
        <begin position="187"/>
        <end position="205"/>
    </location>
</feature>
<keyword evidence="7 11" id="KW-0297">G-protein coupled receptor</keyword>
<dbReference type="InterPro" id="IPR004072">
    <property type="entry name" value="Vmron_rcpt_1"/>
</dbReference>
<proteinExistence type="inferred from homology"/>
<feature type="transmembrane region" description="Helical" evidence="11">
    <location>
        <begin position="125"/>
        <end position="146"/>
    </location>
</feature>
<keyword evidence="6 11" id="KW-1133">Transmembrane helix</keyword>
<feature type="domain" description="G-protein coupled receptors family 1 profile" evidence="12">
    <location>
        <begin position="22"/>
        <end position="282"/>
    </location>
</feature>
<evidence type="ECO:0000256" key="7">
    <source>
        <dbReference type="ARBA" id="ARBA00023040"/>
    </source>
</evidence>
<evidence type="ECO:0000256" key="9">
    <source>
        <dbReference type="ARBA" id="ARBA00023170"/>
    </source>
</evidence>
<evidence type="ECO:0000256" key="10">
    <source>
        <dbReference type="ARBA" id="ARBA00023224"/>
    </source>
</evidence>
<name>A0A8J0UCR9_XENLA</name>
<sequence length="312" mass="35160">MDLCVMIKGVSFFIQTSIGVFGNSVILISYANMLCRGPKLMPVDIVLSHLAFVNLMVLLTRGIPQTMSVFEMEHVLNDTGCKIVVYSYRIVRALSVSVTCLLSVLQAVIIAPVKGWSKIKEIKYLSLSLIALWVINMAVCIAAPFFSKVPVTGKISKFTLNLGFCHVLFPDQVSYIINGFAVSFRDFAFVGVMIFSSAYILRILYRHRRQVQNIRRSSAQNTTAETKAAKDVLRLVMLYVIFFGLDNIIWINMLTVTDVPSIVTDMRVFFSSCYASFSPIFIVISNKKIQNALKCSFRQRKKSQPEVYVCHI</sequence>
<dbReference type="GeneID" id="108707462"/>
<dbReference type="Proteomes" id="UP000186698">
    <property type="component" value="Chromosome 2L"/>
</dbReference>
<keyword evidence="13" id="KW-1185">Reference proteome</keyword>
<feature type="transmembrane region" description="Helical" evidence="11">
    <location>
        <begin position="43"/>
        <end position="63"/>
    </location>
</feature>
<dbReference type="RefSeq" id="XP_018100955.1">
    <property type="nucleotide sequence ID" value="XM_018245466.2"/>
</dbReference>
<evidence type="ECO:0000256" key="3">
    <source>
        <dbReference type="ARBA" id="ARBA00022475"/>
    </source>
</evidence>
<feature type="transmembrane region" description="Helical" evidence="11">
    <location>
        <begin position="12"/>
        <end position="31"/>
    </location>
</feature>
<dbReference type="OrthoDB" id="9606139at2759"/>
<evidence type="ECO:0000259" key="12">
    <source>
        <dbReference type="PROSITE" id="PS50262"/>
    </source>
</evidence>
<accession>A0A8J0UCR9</accession>
<evidence type="ECO:0000256" key="5">
    <source>
        <dbReference type="ARBA" id="ARBA00022692"/>
    </source>
</evidence>
<evidence type="ECO:0000256" key="1">
    <source>
        <dbReference type="ARBA" id="ARBA00004651"/>
    </source>
</evidence>
<keyword evidence="8 11" id="KW-0472">Membrane</keyword>
<evidence type="ECO:0000256" key="8">
    <source>
        <dbReference type="ARBA" id="ARBA00023136"/>
    </source>
</evidence>
<dbReference type="PROSITE" id="PS50262">
    <property type="entry name" value="G_PROTEIN_RECEP_F1_2"/>
    <property type="match status" value="1"/>
</dbReference>
<dbReference type="SUPFAM" id="SSF81321">
    <property type="entry name" value="Family A G protein-coupled receptor-like"/>
    <property type="match status" value="1"/>
</dbReference>
<dbReference type="GO" id="GO:0016503">
    <property type="term" value="F:pheromone receptor activity"/>
    <property type="evidence" value="ECO:0007669"/>
    <property type="project" value="InterPro"/>
</dbReference>
<evidence type="ECO:0000256" key="2">
    <source>
        <dbReference type="ARBA" id="ARBA00010663"/>
    </source>
</evidence>
<evidence type="ECO:0000256" key="4">
    <source>
        <dbReference type="ARBA" id="ARBA00022507"/>
    </source>
</evidence>
<dbReference type="KEGG" id="xla:108707462"/>
<evidence type="ECO:0000313" key="13">
    <source>
        <dbReference type="Proteomes" id="UP000186698"/>
    </source>
</evidence>
<keyword evidence="9 11" id="KW-0675">Receptor</keyword>
<dbReference type="FunFam" id="1.20.1070.10:FF:000300">
    <property type="entry name" value="Vomeronasal type-1 receptor"/>
    <property type="match status" value="1"/>
</dbReference>
<dbReference type="Gene3D" id="1.20.1070.10">
    <property type="entry name" value="Rhodopsin 7-helix transmembrane proteins"/>
    <property type="match status" value="1"/>
</dbReference>
<keyword evidence="10 11" id="KW-0807">Transducer</keyword>
<dbReference type="GO" id="GO:0005550">
    <property type="term" value="F:pheromone binding"/>
    <property type="evidence" value="ECO:0000318"/>
    <property type="project" value="GO_Central"/>
</dbReference>
<evidence type="ECO:0000256" key="6">
    <source>
        <dbReference type="ARBA" id="ARBA00022989"/>
    </source>
</evidence>
<protein>
    <recommendedName>
        <fullName evidence="11">Vomeronasal type-1 receptor</fullName>
    </recommendedName>
</protein>
<organism evidence="13 14">
    <name type="scientific">Xenopus laevis</name>
    <name type="common">African clawed frog</name>
    <dbReference type="NCBI Taxonomy" id="8355"/>
    <lineage>
        <taxon>Eukaryota</taxon>
        <taxon>Metazoa</taxon>
        <taxon>Chordata</taxon>
        <taxon>Craniata</taxon>
        <taxon>Vertebrata</taxon>
        <taxon>Euteleostomi</taxon>
        <taxon>Amphibia</taxon>
        <taxon>Batrachia</taxon>
        <taxon>Anura</taxon>
        <taxon>Pipoidea</taxon>
        <taxon>Pipidae</taxon>
        <taxon>Xenopodinae</taxon>
        <taxon>Xenopus</taxon>
        <taxon>Xenopus</taxon>
    </lineage>
</organism>
<dbReference type="PANTHER" id="PTHR24062">
    <property type="entry name" value="VOMERONASAL TYPE-1 RECEPTOR"/>
    <property type="match status" value="1"/>
</dbReference>
<dbReference type="CTD" id="108707462"/>
<dbReference type="Pfam" id="PF03402">
    <property type="entry name" value="V1R"/>
    <property type="match status" value="1"/>
</dbReference>
<comment type="similarity">
    <text evidence="2 11">Belongs to the G-protein coupled receptor 1 family.</text>
</comment>
<gene>
    <name evidence="14" type="primary">LOC108707462</name>
</gene>
<comment type="subcellular location">
    <subcellularLocation>
        <location evidence="1 11">Cell membrane</location>
        <topology evidence="1 11">Multi-pass membrane protein</topology>
    </subcellularLocation>
</comment>
<feature type="transmembrane region" description="Helical" evidence="11">
    <location>
        <begin position="93"/>
        <end position="113"/>
    </location>
</feature>
<keyword evidence="5 11" id="KW-0812">Transmembrane</keyword>
<evidence type="ECO:0000313" key="14">
    <source>
        <dbReference type="RefSeq" id="XP_018100955.1"/>
    </source>
</evidence>
<dbReference type="InterPro" id="IPR017452">
    <property type="entry name" value="GPCR_Rhodpsn_7TM"/>
</dbReference>